<evidence type="ECO:0000256" key="9">
    <source>
        <dbReference type="ARBA" id="ARBA00022806"/>
    </source>
</evidence>
<comment type="caution">
    <text evidence="18">The sequence shown here is derived from an EMBL/GenBank/DDBJ whole genome shotgun (WGS) entry which is preliminary data.</text>
</comment>
<dbReference type="InterPro" id="IPR018494">
    <property type="entry name" value="Oxysterol-bd_CS"/>
</dbReference>
<organism evidence="18 19">
    <name type="scientific">Leucocoprinus leucothites</name>
    <dbReference type="NCBI Taxonomy" id="201217"/>
    <lineage>
        <taxon>Eukaryota</taxon>
        <taxon>Fungi</taxon>
        <taxon>Dikarya</taxon>
        <taxon>Basidiomycota</taxon>
        <taxon>Agaricomycotina</taxon>
        <taxon>Agaricomycetes</taxon>
        <taxon>Agaricomycetidae</taxon>
        <taxon>Agaricales</taxon>
        <taxon>Agaricineae</taxon>
        <taxon>Agaricaceae</taxon>
        <taxon>Leucocoprinus</taxon>
    </lineage>
</organism>
<dbReference type="Pfam" id="PF00270">
    <property type="entry name" value="DEAD"/>
    <property type="match status" value="1"/>
</dbReference>
<feature type="compositionally biased region" description="Basic and acidic residues" evidence="15">
    <location>
        <begin position="145"/>
        <end position="154"/>
    </location>
</feature>
<feature type="region of interest" description="Disordered" evidence="15">
    <location>
        <begin position="25"/>
        <end position="242"/>
    </location>
</feature>
<dbReference type="PANTHER" id="PTHR47958">
    <property type="entry name" value="ATP-DEPENDENT RNA HELICASE DBP3"/>
    <property type="match status" value="1"/>
</dbReference>
<dbReference type="InterPro" id="IPR014001">
    <property type="entry name" value="Helicase_ATP-bd"/>
</dbReference>
<accession>A0A8H5LFM2</accession>
<dbReference type="InterPro" id="IPR027417">
    <property type="entry name" value="P-loop_NTPase"/>
</dbReference>
<evidence type="ECO:0000256" key="7">
    <source>
        <dbReference type="ARBA" id="ARBA00022741"/>
    </source>
</evidence>
<feature type="domain" description="Helicase C-terminal" evidence="17">
    <location>
        <begin position="506"/>
        <end position="672"/>
    </location>
</feature>
<dbReference type="InterPro" id="IPR011545">
    <property type="entry name" value="DEAD/DEAH_box_helicase_dom"/>
</dbReference>
<reference evidence="18 19" key="1">
    <citation type="journal article" date="2020" name="ISME J.">
        <title>Uncovering the hidden diversity of litter-decomposition mechanisms in mushroom-forming fungi.</title>
        <authorList>
            <person name="Floudas D."/>
            <person name="Bentzer J."/>
            <person name="Ahren D."/>
            <person name="Johansson T."/>
            <person name="Persson P."/>
            <person name="Tunlid A."/>
        </authorList>
    </citation>
    <scope>NUCLEOTIDE SEQUENCE [LARGE SCALE GENOMIC DNA]</scope>
    <source>
        <strain evidence="18 19">CBS 146.42</strain>
    </source>
</reference>
<dbReference type="SUPFAM" id="SSF52540">
    <property type="entry name" value="P-loop containing nucleoside triphosphate hydrolases"/>
    <property type="match status" value="1"/>
</dbReference>
<gene>
    <name evidence="18" type="ORF">D9756_004272</name>
</gene>
<evidence type="ECO:0000256" key="13">
    <source>
        <dbReference type="RuleBase" id="RU003844"/>
    </source>
</evidence>
<evidence type="ECO:0000256" key="8">
    <source>
        <dbReference type="ARBA" id="ARBA00022801"/>
    </source>
</evidence>
<dbReference type="Proteomes" id="UP000559027">
    <property type="component" value="Unassembled WGS sequence"/>
</dbReference>
<keyword evidence="9" id="KW-0347">Helicase</keyword>
<dbReference type="GO" id="GO:0005524">
    <property type="term" value="F:ATP binding"/>
    <property type="evidence" value="ECO:0007669"/>
    <property type="project" value="UniProtKB-KW"/>
</dbReference>
<evidence type="ECO:0000256" key="2">
    <source>
        <dbReference type="ARBA" id="ARBA00008842"/>
    </source>
</evidence>
<dbReference type="InterPro" id="IPR000629">
    <property type="entry name" value="RNA-helicase_DEAD-box_CS"/>
</dbReference>
<feature type="region of interest" description="Disordered" evidence="15">
    <location>
        <begin position="710"/>
        <end position="739"/>
    </location>
</feature>
<evidence type="ECO:0000313" key="19">
    <source>
        <dbReference type="Proteomes" id="UP000559027"/>
    </source>
</evidence>
<keyword evidence="19" id="KW-1185">Reference proteome</keyword>
<feature type="compositionally biased region" description="Low complexity" evidence="15">
    <location>
        <begin position="46"/>
        <end position="59"/>
    </location>
</feature>
<evidence type="ECO:0000256" key="10">
    <source>
        <dbReference type="ARBA" id="ARBA00022840"/>
    </source>
</evidence>
<dbReference type="Gene3D" id="2.40.160.120">
    <property type="match status" value="1"/>
</dbReference>
<evidence type="ECO:0000256" key="12">
    <source>
        <dbReference type="ARBA" id="ARBA00037449"/>
    </source>
</evidence>
<dbReference type="Pfam" id="PF01237">
    <property type="entry name" value="Oxysterol_BP"/>
    <property type="match status" value="1"/>
</dbReference>
<dbReference type="CDD" id="cd00268">
    <property type="entry name" value="DEADc"/>
    <property type="match status" value="1"/>
</dbReference>
<dbReference type="Gene3D" id="1.10.287.2720">
    <property type="match status" value="1"/>
</dbReference>
<comment type="similarity">
    <text evidence="2 13">Belongs to the OSBP family.</text>
</comment>
<dbReference type="SUPFAM" id="SSF144000">
    <property type="entry name" value="Oxysterol-binding protein-like"/>
    <property type="match status" value="1"/>
</dbReference>
<dbReference type="SMART" id="SM00487">
    <property type="entry name" value="DEXDc"/>
    <property type="match status" value="1"/>
</dbReference>
<feature type="coiled-coil region" evidence="14">
    <location>
        <begin position="1019"/>
        <end position="1046"/>
    </location>
</feature>
<evidence type="ECO:0000313" key="18">
    <source>
        <dbReference type="EMBL" id="KAF5356304.1"/>
    </source>
</evidence>
<keyword evidence="14" id="KW-0175">Coiled coil</keyword>
<dbReference type="CDD" id="cd18787">
    <property type="entry name" value="SF2_C_DEAD"/>
    <property type="match status" value="1"/>
</dbReference>
<dbReference type="Gene3D" id="3.30.70.3490">
    <property type="match status" value="1"/>
</dbReference>
<keyword evidence="10" id="KW-0067">ATP-binding</keyword>
<dbReference type="InterPro" id="IPR044742">
    <property type="entry name" value="DEAD/DEAH_RhlB"/>
</dbReference>
<dbReference type="PROSITE" id="PS01013">
    <property type="entry name" value="OSBP"/>
    <property type="match status" value="1"/>
</dbReference>
<evidence type="ECO:0000259" key="16">
    <source>
        <dbReference type="PROSITE" id="PS51192"/>
    </source>
</evidence>
<evidence type="ECO:0000256" key="5">
    <source>
        <dbReference type="ARBA" id="ARBA00022517"/>
    </source>
</evidence>
<dbReference type="InterPro" id="IPR037239">
    <property type="entry name" value="OSBP_sf"/>
</dbReference>
<evidence type="ECO:0000256" key="4">
    <source>
        <dbReference type="ARBA" id="ARBA00012552"/>
    </source>
</evidence>
<dbReference type="GO" id="GO:0016787">
    <property type="term" value="F:hydrolase activity"/>
    <property type="evidence" value="ECO:0007669"/>
    <property type="project" value="UniProtKB-KW"/>
</dbReference>
<evidence type="ECO:0000259" key="17">
    <source>
        <dbReference type="PROSITE" id="PS51194"/>
    </source>
</evidence>
<evidence type="ECO:0000256" key="14">
    <source>
        <dbReference type="SAM" id="Coils"/>
    </source>
</evidence>
<dbReference type="EMBL" id="JAACJO010000007">
    <property type="protein sequence ID" value="KAF5356304.1"/>
    <property type="molecule type" value="Genomic_DNA"/>
</dbReference>
<sequence>MAPECTAEPRIPAAAAAATWHLDSYSALPHRKQEKPPTVPNHTINDSESTESSSKSDLSPTGVPPPIQGNGAVEAKDAKARRKEEKRQRKKEKKEKKGKEASLENTTPAVKDVDTVDVDSESAPIPSGEKKSKKRKRKAEEETEESHGNTDDKEKRKKKKRSNVDQLGQEGPSSKEKKKSRKRAAESVEDPLPEAKDSSSKKDRKEKKKRKLENSEPSTPTSESQSTPVPSTSAVAPPSDSEAKAFLQKHSITVTTLDNVPVTPVITFDQLSIPDGLRSTFANFKEPSPIQACTWPPALAGRDVVGIAETGSGKTLAFGIPALSRLIQSPPKSKTQSTVSVLVVAPTRELAIQTHDTLSALGKPFGIASVAVFGGVPKDPQIKMLKNASKAKDGMVTRIVVGTPGRILDLMQEGACDLSGVNYLVLDEADRMLDKGFENDIRNIISNTKPMGERQTMMFSATWPEAVRRLASTFQRSPVRVTVGSDDLTANSRVEQILEVFDDARSKDQRLLATLRSLSHKKTAKAGSTDSRILVFALYKKEASRVEQMLQRQGYAVCALHGDMSQNARMEMLESFKNGTTNLMVATDVAARGLDIPDVSAVINYTFPLTIEDYIHRIGRTGRGGKSGKSITFFTGDNHERSLAGEFAKVLREGGFSYEALKKFPMTIKKKEHTCGRILSRSAHLPPANPISPLPTMMGLFSSTASSFSRAVRPRGPSLPENRDGDDKPPSDTEPDDTSILVGMDLSRVTFPTFVLEPRSMLERITDFMAFPDLLFGAEKCNDPEERFVRVLQYYLAGWHIKPKGVKKPYNPVLGEFFRCRYDYADGTQGFYIAEQVSHHPPISAFFYTSPENNVAIVGELRPKSKFLGNSVSTTMEGENRVSLLGRPEDGEYVVTMPNMYARGILFGKMVLELGDTCMAKNEKNGLYCDLDFKTKGFFSGTYNAIAGRVRHNSCEIGEITGRWSHVMDIKNTKTGQKRVLFDVAKEGQNVCPKWVPPEAQQERNESRRLWYNLTQAIIAKDMEKATEAKMAVEEAQREQRRKMEELGTKHVQTFFEERNGRWMPKINLPSDSKLARQLVTDWLFPSKNRSSNIVTPA</sequence>
<dbReference type="SMART" id="SM00490">
    <property type="entry name" value="HELICc"/>
    <property type="match status" value="1"/>
</dbReference>
<dbReference type="FunFam" id="1.10.287.2720:FF:000001">
    <property type="entry name" value="Oxysterol-binding OBPalpha"/>
    <property type="match status" value="1"/>
</dbReference>
<dbReference type="InterPro" id="IPR000648">
    <property type="entry name" value="Oxysterol-bd"/>
</dbReference>
<dbReference type="GO" id="GO:0003676">
    <property type="term" value="F:nucleic acid binding"/>
    <property type="evidence" value="ECO:0007669"/>
    <property type="project" value="InterPro"/>
</dbReference>
<keyword evidence="6" id="KW-0698">rRNA processing</keyword>
<comment type="similarity">
    <text evidence="3">Belongs to the DEAD box helicase family. DDX5/DBP2 subfamily.</text>
</comment>
<dbReference type="OrthoDB" id="14833at2759"/>
<evidence type="ECO:0000256" key="11">
    <source>
        <dbReference type="ARBA" id="ARBA00023242"/>
    </source>
</evidence>
<feature type="compositionally biased region" description="Low complexity" evidence="15">
    <location>
        <begin position="215"/>
        <end position="239"/>
    </location>
</feature>
<evidence type="ECO:0000256" key="6">
    <source>
        <dbReference type="ARBA" id="ARBA00022552"/>
    </source>
</evidence>
<dbReference type="EC" id="3.6.4.13" evidence="4"/>
<dbReference type="PROSITE" id="PS00039">
    <property type="entry name" value="DEAD_ATP_HELICASE"/>
    <property type="match status" value="1"/>
</dbReference>
<proteinExistence type="inferred from homology"/>
<dbReference type="GO" id="GO:0003724">
    <property type="term" value="F:RNA helicase activity"/>
    <property type="evidence" value="ECO:0007669"/>
    <property type="project" value="UniProtKB-EC"/>
</dbReference>
<feature type="compositionally biased region" description="Basic and acidic residues" evidence="15">
    <location>
        <begin position="74"/>
        <end position="87"/>
    </location>
</feature>
<evidence type="ECO:0000256" key="3">
    <source>
        <dbReference type="ARBA" id="ARBA00009334"/>
    </source>
</evidence>
<name>A0A8H5LFM2_9AGAR</name>
<keyword evidence="8" id="KW-0378">Hydrolase</keyword>
<comment type="subcellular location">
    <subcellularLocation>
        <location evidence="1">Nucleus</location>
        <location evidence="1">Nucleolus</location>
    </subcellularLocation>
</comment>
<keyword evidence="11" id="KW-0539">Nucleus</keyword>
<dbReference type="PROSITE" id="PS51192">
    <property type="entry name" value="HELICASE_ATP_BIND_1"/>
    <property type="match status" value="1"/>
</dbReference>
<feature type="domain" description="Helicase ATP-binding" evidence="16">
    <location>
        <begin position="295"/>
        <end position="481"/>
    </location>
</feature>
<evidence type="ECO:0000256" key="1">
    <source>
        <dbReference type="ARBA" id="ARBA00004604"/>
    </source>
</evidence>
<protein>
    <recommendedName>
        <fullName evidence="4">RNA helicase</fullName>
        <ecNumber evidence="4">3.6.4.13</ecNumber>
    </recommendedName>
</protein>
<dbReference type="Pfam" id="PF00271">
    <property type="entry name" value="Helicase_C"/>
    <property type="match status" value="1"/>
</dbReference>
<dbReference type="GO" id="GO:0008289">
    <property type="term" value="F:lipid binding"/>
    <property type="evidence" value="ECO:0007669"/>
    <property type="project" value="InterPro"/>
</dbReference>
<dbReference type="Gene3D" id="3.40.50.300">
    <property type="entry name" value="P-loop containing nucleotide triphosphate hydrolases"/>
    <property type="match status" value="2"/>
</dbReference>
<keyword evidence="5" id="KW-0690">Ribosome biogenesis</keyword>
<comment type="function">
    <text evidence="12">ATP-dependent RNA helicase required for 60S ribosomal subunit synthesis. Involved in efficient pre-rRNA processing, predominantly at site A3, which is necessary for the normal formation of 25S and 5.8S rRNAs.</text>
</comment>
<dbReference type="PROSITE" id="PS51194">
    <property type="entry name" value="HELICASE_CTER"/>
    <property type="match status" value="1"/>
</dbReference>
<feature type="compositionally biased region" description="Basic and acidic residues" evidence="15">
    <location>
        <begin position="193"/>
        <end position="203"/>
    </location>
</feature>
<dbReference type="AlphaFoldDB" id="A0A8H5LFM2"/>
<evidence type="ECO:0000256" key="15">
    <source>
        <dbReference type="SAM" id="MobiDB-lite"/>
    </source>
</evidence>
<feature type="compositionally biased region" description="Basic and acidic residues" evidence="15">
    <location>
        <begin position="721"/>
        <end position="731"/>
    </location>
</feature>
<dbReference type="InterPro" id="IPR001650">
    <property type="entry name" value="Helicase_C-like"/>
</dbReference>
<keyword evidence="7" id="KW-0547">Nucleotide-binding</keyword>